<feature type="region of interest" description="Disordered" evidence="6">
    <location>
        <begin position="87"/>
        <end position="106"/>
    </location>
</feature>
<gene>
    <name evidence="7" type="primary">TAD1L</name>
</gene>
<evidence type="ECO:0000256" key="6">
    <source>
        <dbReference type="SAM" id="MobiDB-lite"/>
    </source>
</evidence>
<organism evidence="7">
    <name type="scientific">Lepeophtheirus salmonis</name>
    <name type="common">Salmon louse</name>
    <name type="synonym">Caligus salmonis</name>
    <dbReference type="NCBI Taxonomy" id="72036"/>
    <lineage>
        <taxon>Eukaryota</taxon>
        <taxon>Metazoa</taxon>
        <taxon>Ecdysozoa</taxon>
        <taxon>Arthropoda</taxon>
        <taxon>Crustacea</taxon>
        <taxon>Multicrustacea</taxon>
        <taxon>Hexanauplia</taxon>
        <taxon>Copepoda</taxon>
        <taxon>Siphonostomatoida</taxon>
        <taxon>Caligidae</taxon>
        <taxon>Lepeophtheirus</taxon>
    </lineage>
</organism>
<evidence type="ECO:0000256" key="5">
    <source>
        <dbReference type="ARBA" id="ARBA00023242"/>
    </source>
</evidence>
<dbReference type="EMBL" id="BT077878">
    <property type="protein sequence ID" value="ACO12302.1"/>
    <property type="molecule type" value="mRNA"/>
</dbReference>
<reference evidence="7" key="1">
    <citation type="submission" date="2009-06" db="EMBL/GenBank/DDBJ databases">
        <title>Lepeophtheirus salmonis ESTs and full-length cDNAs.</title>
        <authorList>
            <person name="Yasuike M."/>
            <person name="von Schalburg K."/>
            <person name="Cooper G."/>
            <person name="Leong J."/>
            <person name="Jones S.R.M."/>
            <person name="Koop B.F."/>
        </authorList>
    </citation>
    <scope>NUCLEOTIDE SEQUENCE</scope>
    <source>
        <strain evidence="7">Pacific form</strain>
        <tissue evidence="7">Whole</tissue>
    </source>
</reference>
<dbReference type="Pfam" id="PF12767">
    <property type="entry name" value="SAGA-Tad1"/>
    <property type="match status" value="1"/>
</dbReference>
<dbReference type="GO" id="GO:0005634">
    <property type="term" value="C:nucleus"/>
    <property type="evidence" value="ECO:0007669"/>
    <property type="project" value="UniProtKB-SubCell"/>
</dbReference>
<evidence type="ECO:0000313" key="7">
    <source>
        <dbReference type="EMBL" id="ACO12302.1"/>
    </source>
</evidence>
<evidence type="ECO:0000256" key="2">
    <source>
        <dbReference type="ARBA" id="ARBA00010314"/>
    </source>
</evidence>
<evidence type="ECO:0000256" key="1">
    <source>
        <dbReference type="ARBA" id="ARBA00004123"/>
    </source>
</evidence>
<evidence type="ECO:0000256" key="3">
    <source>
        <dbReference type="ARBA" id="ARBA00023015"/>
    </source>
</evidence>
<dbReference type="PANTHER" id="PTHR21277:SF5">
    <property type="entry name" value="TRANSCRIPTIONAL ADAPTER 1"/>
    <property type="match status" value="1"/>
</dbReference>
<dbReference type="GO" id="GO:0000124">
    <property type="term" value="C:SAGA complex"/>
    <property type="evidence" value="ECO:0007669"/>
    <property type="project" value="TreeGrafter"/>
</dbReference>
<dbReference type="CDD" id="cd22934">
    <property type="entry name" value="HFD_TADA1"/>
    <property type="match status" value="1"/>
</dbReference>
<dbReference type="InterPro" id="IPR024738">
    <property type="entry name" value="Hfi1/Tada1"/>
</dbReference>
<dbReference type="GO" id="GO:0003713">
    <property type="term" value="F:transcription coactivator activity"/>
    <property type="evidence" value="ECO:0007669"/>
    <property type="project" value="TreeGrafter"/>
</dbReference>
<keyword evidence="4" id="KW-0804">Transcription</keyword>
<proteinExistence type="evidence at transcript level"/>
<name>C1BTE9_LEPSM</name>
<comment type="similarity">
    <text evidence="2">Belongs to the TADA1 family.</text>
</comment>
<keyword evidence="3" id="KW-0805">Transcription regulation</keyword>
<accession>C1BTE9</accession>
<keyword evidence="5" id="KW-0539">Nucleus</keyword>
<dbReference type="OrthoDB" id="6380700at2759"/>
<sequence>MTATIELTSARRKLQSALGVSTRDYFSLMKSWFRKLISKEDFDSEARRLLSSDKIHLHNEFLLAILNKCQTLANFNQNKLLLSDSSHHQQNGRFHSNDSRLKKGKVKRTKPNRFEHRFQTVDISHVLSDADSISEIHEEEKNLRFCDREAILPDTGLVHGRMLVSAWEEGLEGVEDAAVELTLSAVEHQLRTIITQLVMLRNGYKLRDGIPFCAGAIVPDPWLLNSQRRLRPYIGQTSIGEVIEPFEEGEKEDPLVPTSRLLFAQSQQRAMLEVACGSSSLGQRNIRGREPIFLFELLELLKKSKQLIPSHVVHALNTERCIAKLYRKGPNE</sequence>
<comment type="subcellular location">
    <subcellularLocation>
        <location evidence="1">Nucleus</location>
    </subcellularLocation>
</comment>
<dbReference type="PANTHER" id="PTHR21277">
    <property type="entry name" value="TRANSCRIPTIONAL ADAPTER 1"/>
    <property type="match status" value="1"/>
</dbReference>
<evidence type="ECO:0000256" key="4">
    <source>
        <dbReference type="ARBA" id="ARBA00023163"/>
    </source>
</evidence>
<dbReference type="AlphaFoldDB" id="C1BTE9"/>
<protein>
    <submittedName>
        <fullName evidence="7">Transcriptional adapter 1-like protein</fullName>
    </submittedName>
</protein>
<dbReference type="GO" id="GO:0006357">
    <property type="term" value="P:regulation of transcription by RNA polymerase II"/>
    <property type="evidence" value="ECO:0007669"/>
    <property type="project" value="TreeGrafter"/>
</dbReference>